<organism evidence="1 2">
    <name type="scientific">Methanobrevibacter gottschalkii</name>
    <dbReference type="NCBI Taxonomy" id="190974"/>
    <lineage>
        <taxon>Archaea</taxon>
        <taxon>Methanobacteriati</taxon>
        <taxon>Methanobacteriota</taxon>
        <taxon>Methanomada group</taxon>
        <taxon>Methanobacteria</taxon>
        <taxon>Methanobacteriales</taxon>
        <taxon>Methanobacteriaceae</taxon>
        <taxon>Methanobrevibacter</taxon>
    </lineage>
</organism>
<reference evidence="1 2" key="1">
    <citation type="submission" date="2016-10" db="EMBL/GenBank/DDBJ databases">
        <authorList>
            <person name="de Groot N.N."/>
        </authorList>
    </citation>
    <scope>NUCLEOTIDE SEQUENCE [LARGE SCALE GENOMIC DNA]</scope>
    <source>
        <strain evidence="1 2">DSM 11978</strain>
    </source>
</reference>
<sequence>MKSNFKKTFMGSGMAVDFVKSFVFDIKFDTGICREQKIQ</sequence>
<dbReference type="EMBL" id="FOAK01000002">
    <property type="protein sequence ID" value="SEK49058.1"/>
    <property type="molecule type" value="Genomic_DNA"/>
</dbReference>
<proteinExistence type="predicted"/>
<dbReference type="Proteomes" id="UP000199506">
    <property type="component" value="Unassembled WGS sequence"/>
</dbReference>
<dbReference type="AlphaFoldDB" id="A0A1H7HFS7"/>
<protein>
    <submittedName>
        <fullName evidence="1">Uncharacterized protein</fullName>
    </submittedName>
</protein>
<evidence type="ECO:0000313" key="1">
    <source>
        <dbReference type="EMBL" id="SEK49058.1"/>
    </source>
</evidence>
<gene>
    <name evidence="1" type="ORF">SAMN05216439_1041</name>
</gene>
<accession>A0A1H7HFS7</accession>
<name>A0A1H7HFS7_9EURY</name>
<dbReference type="STRING" id="190974.SAMN05216439_1041"/>
<evidence type="ECO:0000313" key="2">
    <source>
        <dbReference type="Proteomes" id="UP000199506"/>
    </source>
</evidence>